<comment type="caution">
    <text evidence="2">The sequence shown here is derived from an EMBL/GenBank/DDBJ whole genome shotgun (WGS) entry which is preliminary data.</text>
</comment>
<dbReference type="GO" id="GO:0022900">
    <property type="term" value="P:electron transport chain"/>
    <property type="evidence" value="ECO:0007669"/>
    <property type="project" value="InterPro"/>
</dbReference>
<dbReference type="Proteomes" id="UP000324159">
    <property type="component" value="Unassembled WGS sequence"/>
</dbReference>
<dbReference type="GO" id="GO:0009055">
    <property type="term" value="F:electron transfer activity"/>
    <property type="evidence" value="ECO:0007669"/>
    <property type="project" value="InterPro"/>
</dbReference>
<dbReference type="RefSeq" id="WP_148896868.1">
    <property type="nucleotide sequence ID" value="NZ_VNIB01000014.1"/>
</dbReference>
<dbReference type="Gene3D" id="1.20.120.10">
    <property type="entry name" value="Cytochrome c/b562"/>
    <property type="match status" value="1"/>
</dbReference>
<protein>
    <submittedName>
        <fullName evidence="2">Cytochrome c</fullName>
    </submittedName>
</protein>
<dbReference type="EMBL" id="VNIB01000014">
    <property type="protein sequence ID" value="TYO96396.1"/>
    <property type="molecule type" value="Genomic_DNA"/>
</dbReference>
<feature type="signal peptide" evidence="1">
    <location>
        <begin position="1"/>
        <end position="30"/>
    </location>
</feature>
<proteinExistence type="predicted"/>
<keyword evidence="3" id="KW-1185">Reference proteome</keyword>
<dbReference type="InterPro" id="IPR010980">
    <property type="entry name" value="Cyt_c/b562"/>
</dbReference>
<evidence type="ECO:0000313" key="3">
    <source>
        <dbReference type="Proteomes" id="UP000324159"/>
    </source>
</evidence>
<name>A0A5D3WH35_9BACT</name>
<keyword evidence="1" id="KW-0732">Signal</keyword>
<dbReference type="GO" id="GO:0005506">
    <property type="term" value="F:iron ion binding"/>
    <property type="evidence" value="ECO:0007669"/>
    <property type="project" value="InterPro"/>
</dbReference>
<dbReference type="SUPFAM" id="SSF47175">
    <property type="entry name" value="Cytochromes"/>
    <property type="match status" value="1"/>
</dbReference>
<evidence type="ECO:0000256" key="1">
    <source>
        <dbReference type="SAM" id="SignalP"/>
    </source>
</evidence>
<dbReference type="OrthoDB" id="7855645at2"/>
<sequence length="176" mass="19320">MFKATGLGKVVIATVAIASVSLFSAAFCLASDTGHGMHPKEQAAGVHLSPDVKAILNEEMRGIEGGMIKIITAISTGDWKTIATTGEQIRDSFILKQKLTSKQMNELHRALPADFVAMDRSFHAAAGKLARAAHRHDGELVSFYFYKLHSQCISCHSRYATERFPDLKQEPKSDHH</sequence>
<evidence type="ECO:0000313" key="2">
    <source>
        <dbReference type="EMBL" id="TYO96396.1"/>
    </source>
</evidence>
<reference evidence="2 3" key="1">
    <citation type="submission" date="2019-07" db="EMBL/GenBank/DDBJ databases">
        <title>Genomic Encyclopedia of Type Strains, Phase IV (KMG-IV): sequencing the most valuable type-strain genomes for metagenomic binning, comparative biology and taxonomic classification.</title>
        <authorList>
            <person name="Goeker M."/>
        </authorList>
    </citation>
    <scope>NUCLEOTIDE SEQUENCE [LARGE SCALE GENOMIC DNA]</scope>
    <source>
        <strain evidence="2 3">SS015</strain>
    </source>
</reference>
<feature type="chain" id="PRO_5023020981" evidence="1">
    <location>
        <begin position="31"/>
        <end position="176"/>
    </location>
</feature>
<dbReference type="AlphaFoldDB" id="A0A5D3WH35"/>
<dbReference type="GO" id="GO:0020037">
    <property type="term" value="F:heme binding"/>
    <property type="evidence" value="ECO:0007669"/>
    <property type="project" value="InterPro"/>
</dbReference>
<accession>A0A5D3WH35</accession>
<organism evidence="2 3">
    <name type="scientific">Geothermobacter ehrlichii</name>
    <dbReference type="NCBI Taxonomy" id="213224"/>
    <lineage>
        <taxon>Bacteria</taxon>
        <taxon>Pseudomonadati</taxon>
        <taxon>Thermodesulfobacteriota</taxon>
        <taxon>Desulfuromonadia</taxon>
        <taxon>Desulfuromonadales</taxon>
        <taxon>Geothermobacteraceae</taxon>
        <taxon>Geothermobacter</taxon>
    </lineage>
</organism>
<gene>
    <name evidence="2" type="ORF">EDC39_114103</name>
</gene>